<comment type="caution">
    <text evidence="2">The sequence shown here is derived from an EMBL/GenBank/DDBJ whole genome shotgun (WGS) entry which is preliminary data.</text>
</comment>
<feature type="region of interest" description="Disordered" evidence="1">
    <location>
        <begin position="1"/>
        <end position="37"/>
    </location>
</feature>
<reference evidence="2" key="1">
    <citation type="journal article" date="2016" name="Insect Biochem. Mol. Biol.">
        <title>Multifaceted biological insights from a draft genome sequence of the tobacco hornworm moth, Manduca sexta.</title>
        <authorList>
            <person name="Kanost M.R."/>
            <person name="Arrese E.L."/>
            <person name="Cao X."/>
            <person name="Chen Y.R."/>
            <person name="Chellapilla S."/>
            <person name="Goldsmith M.R."/>
            <person name="Grosse-Wilde E."/>
            <person name="Heckel D.G."/>
            <person name="Herndon N."/>
            <person name="Jiang H."/>
            <person name="Papanicolaou A."/>
            <person name="Qu J."/>
            <person name="Soulages J.L."/>
            <person name="Vogel H."/>
            <person name="Walters J."/>
            <person name="Waterhouse R.M."/>
            <person name="Ahn S.J."/>
            <person name="Almeida F.C."/>
            <person name="An C."/>
            <person name="Aqrawi P."/>
            <person name="Bretschneider A."/>
            <person name="Bryant W.B."/>
            <person name="Bucks S."/>
            <person name="Chao H."/>
            <person name="Chevignon G."/>
            <person name="Christen J.M."/>
            <person name="Clarke D.F."/>
            <person name="Dittmer N.T."/>
            <person name="Ferguson L.C.F."/>
            <person name="Garavelou S."/>
            <person name="Gordon K.H.J."/>
            <person name="Gunaratna R.T."/>
            <person name="Han Y."/>
            <person name="Hauser F."/>
            <person name="He Y."/>
            <person name="Heidel-Fischer H."/>
            <person name="Hirsh A."/>
            <person name="Hu Y."/>
            <person name="Jiang H."/>
            <person name="Kalra D."/>
            <person name="Klinner C."/>
            <person name="Konig C."/>
            <person name="Kovar C."/>
            <person name="Kroll A.R."/>
            <person name="Kuwar S.S."/>
            <person name="Lee S.L."/>
            <person name="Lehman R."/>
            <person name="Li K."/>
            <person name="Li Z."/>
            <person name="Liang H."/>
            <person name="Lovelace S."/>
            <person name="Lu Z."/>
            <person name="Mansfield J.H."/>
            <person name="McCulloch K.J."/>
            <person name="Mathew T."/>
            <person name="Morton B."/>
            <person name="Muzny D.M."/>
            <person name="Neunemann D."/>
            <person name="Ongeri F."/>
            <person name="Pauchet Y."/>
            <person name="Pu L.L."/>
            <person name="Pyrousis I."/>
            <person name="Rao X.J."/>
            <person name="Redding A."/>
            <person name="Roesel C."/>
            <person name="Sanchez-Gracia A."/>
            <person name="Schaack S."/>
            <person name="Shukla A."/>
            <person name="Tetreau G."/>
            <person name="Wang Y."/>
            <person name="Xiong G.H."/>
            <person name="Traut W."/>
            <person name="Walsh T.K."/>
            <person name="Worley K.C."/>
            <person name="Wu D."/>
            <person name="Wu W."/>
            <person name="Wu Y.Q."/>
            <person name="Zhang X."/>
            <person name="Zou Z."/>
            <person name="Zucker H."/>
            <person name="Briscoe A.D."/>
            <person name="Burmester T."/>
            <person name="Clem R.J."/>
            <person name="Feyereisen R."/>
            <person name="Grimmelikhuijzen C.J.P."/>
            <person name="Hamodrakas S.J."/>
            <person name="Hansson B.S."/>
            <person name="Huguet E."/>
            <person name="Jermiin L.S."/>
            <person name="Lan Q."/>
            <person name="Lehman H.K."/>
            <person name="Lorenzen M."/>
            <person name="Merzendorfer H."/>
            <person name="Michalopoulos I."/>
            <person name="Morton D.B."/>
            <person name="Muthukrishnan S."/>
            <person name="Oakeshott J.G."/>
            <person name="Palmer W."/>
            <person name="Park Y."/>
            <person name="Passarelli A.L."/>
            <person name="Rozas J."/>
            <person name="Schwartz L.M."/>
            <person name="Smith W."/>
            <person name="Southgate A."/>
            <person name="Vilcinskas A."/>
            <person name="Vogt R."/>
            <person name="Wang P."/>
            <person name="Werren J."/>
            <person name="Yu X.Q."/>
            <person name="Zhou J.J."/>
            <person name="Brown S.J."/>
            <person name="Scherer S.E."/>
            <person name="Richards S."/>
            <person name="Blissard G.W."/>
        </authorList>
    </citation>
    <scope>NUCLEOTIDE SEQUENCE</scope>
</reference>
<feature type="compositionally biased region" description="Basic residues" evidence="1">
    <location>
        <begin position="20"/>
        <end position="37"/>
    </location>
</feature>
<feature type="region of interest" description="Disordered" evidence="1">
    <location>
        <begin position="101"/>
        <end position="126"/>
    </location>
</feature>
<evidence type="ECO:0000313" key="2">
    <source>
        <dbReference type="EMBL" id="KAG6454629.1"/>
    </source>
</evidence>
<dbReference type="AlphaFoldDB" id="A0A921ZCX9"/>
<feature type="compositionally biased region" description="Polar residues" evidence="1">
    <location>
        <begin position="7"/>
        <end position="19"/>
    </location>
</feature>
<sequence length="224" mass="26727">MFFQPPDQYSHSSKTLQNTSHRKRKRKSAKKKQHLKKSLHRYKHNHFSITMSSYAETFTAAATWQLKHQIAYWKSKAVALEYENKLLHDVIKKNCMKTWSDDNQTVESSQSSVKSESESEDDENDEFEVSEEFIQFLKANSMYKEDAKRERERLKAQTLVEEKSMEFEDIPETVNSFEKWKELYGKDWRRIAALEMSMKCSFIQENDKQNSMYWPNIPFNFSCV</sequence>
<organism evidence="2 3">
    <name type="scientific">Manduca sexta</name>
    <name type="common">Tobacco hawkmoth</name>
    <name type="synonym">Tobacco hornworm</name>
    <dbReference type="NCBI Taxonomy" id="7130"/>
    <lineage>
        <taxon>Eukaryota</taxon>
        <taxon>Metazoa</taxon>
        <taxon>Ecdysozoa</taxon>
        <taxon>Arthropoda</taxon>
        <taxon>Hexapoda</taxon>
        <taxon>Insecta</taxon>
        <taxon>Pterygota</taxon>
        <taxon>Neoptera</taxon>
        <taxon>Endopterygota</taxon>
        <taxon>Lepidoptera</taxon>
        <taxon>Glossata</taxon>
        <taxon>Ditrysia</taxon>
        <taxon>Bombycoidea</taxon>
        <taxon>Sphingidae</taxon>
        <taxon>Sphinginae</taxon>
        <taxon>Sphingini</taxon>
        <taxon>Manduca</taxon>
    </lineage>
</organism>
<evidence type="ECO:0000256" key="1">
    <source>
        <dbReference type="SAM" id="MobiDB-lite"/>
    </source>
</evidence>
<dbReference type="EMBL" id="JH668471">
    <property type="protein sequence ID" value="KAG6454629.1"/>
    <property type="molecule type" value="Genomic_DNA"/>
</dbReference>
<protein>
    <recommendedName>
        <fullName evidence="4">Gem-associated protein 8</fullName>
    </recommendedName>
</protein>
<dbReference type="Proteomes" id="UP000791440">
    <property type="component" value="Unassembled WGS sequence"/>
</dbReference>
<keyword evidence="3" id="KW-1185">Reference proteome</keyword>
<reference evidence="2" key="2">
    <citation type="submission" date="2020-12" db="EMBL/GenBank/DDBJ databases">
        <authorList>
            <person name="Kanost M."/>
        </authorList>
    </citation>
    <scope>NUCLEOTIDE SEQUENCE</scope>
</reference>
<name>A0A921ZCX9_MANSE</name>
<proteinExistence type="predicted"/>
<gene>
    <name evidence="2" type="ORF">O3G_MSEX008795</name>
</gene>
<evidence type="ECO:0000313" key="3">
    <source>
        <dbReference type="Proteomes" id="UP000791440"/>
    </source>
</evidence>
<evidence type="ECO:0008006" key="4">
    <source>
        <dbReference type="Google" id="ProtNLM"/>
    </source>
</evidence>
<accession>A0A921ZCX9</accession>